<feature type="region of interest" description="Disordered" evidence="2">
    <location>
        <begin position="258"/>
        <end position="322"/>
    </location>
</feature>
<feature type="compositionally biased region" description="Polar residues" evidence="2">
    <location>
        <begin position="527"/>
        <end position="537"/>
    </location>
</feature>
<feature type="compositionally biased region" description="Pro residues" evidence="2">
    <location>
        <begin position="270"/>
        <end position="303"/>
    </location>
</feature>
<feature type="region of interest" description="Disordered" evidence="2">
    <location>
        <begin position="337"/>
        <end position="368"/>
    </location>
</feature>
<keyword evidence="1" id="KW-0507">mRNA processing</keyword>
<feature type="region of interest" description="Disordered" evidence="2">
    <location>
        <begin position="380"/>
        <end position="422"/>
    </location>
</feature>
<feature type="compositionally biased region" description="Polar residues" evidence="2">
    <location>
        <begin position="308"/>
        <end position="322"/>
    </location>
</feature>
<name>A0AAV9D5E4_ACOCL</name>
<evidence type="ECO:0000256" key="1">
    <source>
        <dbReference type="ARBA" id="ARBA00022664"/>
    </source>
</evidence>
<feature type="region of interest" description="Disordered" evidence="2">
    <location>
        <begin position="494"/>
        <end position="514"/>
    </location>
</feature>
<dbReference type="PANTHER" id="PTHR12550:SF49">
    <property type="entry name" value="PROTEIN HUA2-LIKE 2-RELATED"/>
    <property type="match status" value="1"/>
</dbReference>
<dbReference type="AlphaFoldDB" id="A0AAV9D5E4"/>
<dbReference type="Gene3D" id="1.25.40.90">
    <property type="match status" value="1"/>
</dbReference>
<reference evidence="4" key="2">
    <citation type="submission" date="2023-06" db="EMBL/GenBank/DDBJ databases">
        <authorList>
            <person name="Ma L."/>
            <person name="Liu K.-W."/>
            <person name="Li Z."/>
            <person name="Hsiao Y.-Y."/>
            <person name="Qi Y."/>
            <person name="Fu T."/>
            <person name="Tang G."/>
            <person name="Zhang D."/>
            <person name="Sun W.-H."/>
            <person name="Liu D.-K."/>
            <person name="Li Y."/>
            <person name="Chen G.-Z."/>
            <person name="Liu X.-D."/>
            <person name="Liao X.-Y."/>
            <person name="Jiang Y.-T."/>
            <person name="Yu X."/>
            <person name="Hao Y."/>
            <person name="Huang J."/>
            <person name="Zhao X.-W."/>
            <person name="Ke S."/>
            <person name="Chen Y.-Y."/>
            <person name="Wu W.-L."/>
            <person name="Hsu J.-L."/>
            <person name="Lin Y.-F."/>
            <person name="Huang M.-D."/>
            <person name="Li C.-Y."/>
            <person name="Huang L."/>
            <person name="Wang Z.-W."/>
            <person name="Zhao X."/>
            <person name="Zhong W.-Y."/>
            <person name="Peng D.-H."/>
            <person name="Ahmad S."/>
            <person name="Lan S."/>
            <person name="Zhang J.-S."/>
            <person name="Tsai W.-C."/>
            <person name="Van De Peer Y."/>
            <person name="Liu Z.-J."/>
        </authorList>
    </citation>
    <scope>NUCLEOTIDE SEQUENCE</scope>
    <source>
        <strain evidence="4">CP</strain>
        <tissue evidence="4">Leaves</tissue>
    </source>
</reference>
<evidence type="ECO:0000313" key="4">
    <source>
        <dbReference type="EMBL" id="KAK1295328.1"/>
    </source>
</evidence>
<dbReference type="PROSITE" id="PS51391">
    <property type="entry name" value="CID"/>
    <property type="match status" value="1"/>
</dbReference>
<dbReference type="GO" id="GO:0006397">
    <property type="term" value="P:mRNA processing"/>
    <property type="evidence" value="ECO:0007669"/>
    <property type="project" value="UniProtKB-KW"/>
</dbReference>
<feature type="compositionally biased region" description="Polar residues" evidence="2">
    <location>
        <begin position="338"/>
        <end position="356"/>
    </location>
</feature>
<dbReference type="Proteomes" id="UP001180020">
    <property type="component" value="Unassembled WGS sequence"/>
</dbReference>
<evidence type="ECO:0000256" key="2">
    <source>
        <dbReference type="SAM" id="MobiDB-lite"/>
    </source>
</evidence>
<feature type="region of interest" description="Disordered" evidence="2">
    <location>
        <begin position="527"/>
        <end position="552"/>
    </location>
</feature>
<dbReference type="PANTHER" id="PTHR12550">
    <property type="entry name" value="HEPATOMA-DERIVED GROWTH FACTOR-RELATED"/>
    <property type="match status" value="1"/>
</dbReference>
<keyword evidence="5" id="KW-1185">Reference proteome</keyword>
<gene>
    <name evidence="4" type="ORF">QJS10_CPA16g01364</name>
</gene>
<organism evidence="4 5">
    <name type="scientific">Acorus calamus</name>
    <name type="common">Sweet flag</name>
    <dbReference type="NCBI Taxonomy" id="4465"/>
    <lineage>
        <taxon>Eukaryota</taxon>
        <taxon>Viridiplantae</taxon>
        <taxon>Streptophyta</taxon>
        <taxon>Embryophyta</taxon>
        <taxon>Tracheophyta</taxon>
        <taxon>Spermatophyta</taxon>
        <taxon>Magnoliopsida</taxon>
        <taxon>Liliopsida</taxon>
        <taxon>Acoraceae</taxon>
        <taxon>Acorus</taxon>
    </lineage>
</organism>
<dbReference type="Pfam" id="PF04818">
    <property type="entry name" value="CID"/>
    <property type="match status" value="1"/>
</dbReference>
<accession>A0AAV9D5E4</accession>
<dbReference type="InterPro" id="IPR006569">
    <property type="entry name" value="CID_dom"/>
</dbReference>
<comment type="caution">
    <text evidence="4">The sequence shown here is derived from an EMBL/GenBank/DDBJ whole genome shotgun (WGS) entry which is preliminary data.</text>
</comment>
<dbReference type="EMBL" id="JAUJYO010000016">
    <property type="protein sequence ID" value="KAK1295328.1"/>
    <property type="molecule type" value="Genomic_DNA"/>
</dbReference>
<dbReference type="InterPro" id="IPR008942">
    <property type="entry name" value="ENTH_VHS"/>
</dbReference>
<evidence type="ECO:0000259" key="3">
    <source>
        <dbReference type="PROSITE" id="PS51391"/>
    </source>
</evidence>
<sequence length="552" mass="60305">MLCVLSRTKESIGRATRLAIDCAKYGIAGEVVEILLRNLEEESSLNRKIDLFFLVDSITQCSRGQKGDPDAYPSLVQAVLPRFLSAAAPPGHAALENRRQCMKVLRLWLERKTLPESVVRHHMRELDSLGGDASLTGGFSRRPLRTERAMNDPVREMEGILVDEYGSNTSFSLPGFLVPRILEDEEEGNGTEGKCSFTVPEKCSEIADGRSSAPQFISNKHKHILEDVDGELEMEDVSPSCDVETNSVCPVTRGDAVNPSGYHLDRLSPFVPPLPDDKPPSPPPLPSSPPPSVPPPPLVPSCPPLSSHALSLPTSDPTSHLISDTVDQRHHDVEHKSLVQSTQPLDSSNANSSSDGLPSHAPHYGGLPNQLLTPVFSYSSSTSYNSIPGPHPSIHSGNRDQPRQPLPLPKKAYHLQPPPPTVSNQFSYVQAEPREKIESWGEHSSPSLNGKLQFAHDRYGGDICSDTSSFGPVRHESVDGYRFSAPVHSGSVNFDKHESSCTSQSYSVPPSERGWSYPPRASTYLHSAHTSGRSQGNPFARVAGAPNYWRPR</sequence>
<reference evidence="4" key="1">
    <citation type="journal article" date="2023" name="Nat. Commun.">
        <title>Diploid and tetraploid genomes of Acorus and the evolution of monocots.</title>
        <authorList>
            <person name="Ma L."/>
            <person name="Liu K.W."/>
            <person name="Li Z."/>
            <person name="Hsiao Y.Y."/>
            <person name="Qi Y."/>
            <person name="Fu T."/>
            <person name="Tang G.D."/>
            <person name="Zhang D."/>
            <person name="Sun W.H."/>
            <person name="Liu D.K."/>
            <person name="Li Y."/>
            <person name="Chen G.Z."/>
            <person name="Liu X.D."/>
            <person name="Liao X.Y."/>
            <person name="Jiang Y.T."/>
            <person name="Yu X."/>
            <person name="Hao Y."/>
            <person name="Huang J."/>
            <person name="Zhao X.W."/>
            <person name="Ke S."/>
            <person name="Chen Y.Y."/>
            <person name="Wu W.L."/>
            <person name="Hsu J.L."/>
            <person name="Lin Y.F."/>
            <person name="Huang M.D."/>
            <person name="Li C.Y."/>
            <person name="Huang L."/>
            <person name="Wang Z.W."/>
            <person name="Zhao X."/>
            <person name="Zhong W.Y."/>
            <person name="Peng D.H."/>
            <person name="Ahmad S."/>
            <person name="Lan S."/>
            <person name="Zhang J.S."/>
            <person name="Tsai W.C."/>
            <person name="Van de Peer Y."/>
            <person name="Liu Z.J."/>
        </authorList>
    </citation>
    <scope>NUCLEOTIDE SEQUENCE</scope>
    <source>
        <strain evidence="4">CP</strain>
    </source>
</reference>
<dbReference type="SMART" id="SM00582">
    <property type="entry name" value="RPR"/>
    <property type="match status" value="1"/>
</dbReference>
<dbReference type="GO" id="GO:0005634">
    <property type="term" value="C:nucleus"/>
    <property type="evidence" value="ECO:0007669"/>
    <property type="project" value="UniProtKB-ARBA"/>
</dbReference>
<proteinExistence type="predicted"/>
<protein>
    <submittedName>
        <fullName evidence="4">HUA2-like protein 2</fullName>
    </submittedName>
</protein>
<feature type="domain" description="CID" evidence="3">
    <location>
        <begin position="1"/>
        <end position="130"/>
    </location>
</feature>
<evidence type="ECO:0000313" key="5">
    <source>
        <dbReference type="Proteomes" id="UP001180020"/>
    </source>
</evidence>